<dbReference type="Proteomes" id="UP001454036">
    <property type="component" value="Unassembled WGS sequence"/>
</dbReference>
<dbReference type="AlphaFoldDB" id="A0AAV3RTC0"/>
<sequence>MMATQSTIPKYAPLSDSCMDAWVTLFRSLRGKTLLELRTCSVAKMGELLIYHVFGTRLFRMKTALEDFFSWVNLLTDWHEEMHLSQIRHLTDLHSILSQTNHLRARDHERLEAFSRDLAESEHLMRLFREAPLSYVVSCVAASRRHLQESIAHTLQERQCLMTNEIHHLEEPIDQERHLRDSQWGLEFALSSELEYLERIISLLDYHVLYLIFFLQAMVVGNQ</sequence>
<accession>A0AAV3RTC0</accession>
<reference evidence="1 2" key="1">
    <citation type="submission" date="2024-01" db="EMBL/GenBank/DDBJ databases">
        <title>The complete chloroplast genome sequence of Lithospermum erythrorhizon: insights into the phylogenetic relationship among Boraginaceae species and the maternal lineages of purple gromwells.</title>
        <authorList>
            <person name="Okada T."/>
            <person name="Watanabe K."/>
        </authorList>
    </citation>
    <scope>NUCLEOTIDE SEQUENCE [LARGE SCALE GENOMIC DNA]</scope>
</reference>
<proteinExistence type="predicted"/>
<name>A0AAV3RTC0_LITER</name>
<organism evidence="1 2">
    <name type="scientific">Lithospermum erythrorhizon</name>
    <name type="common">Purple gromwell</name>
    <name type="synonym">Lithospermum officinale var. erythrorhizon</name>
    <dbReference type="NCBI Taxonomy" id="34254"/>
    <lineage>
        <taxon>Eukaryota</taxon>
        <taxon>Viridiplantae</taxon>
        <taxon>Streptophyta</taxon>
        <taxon>Embryophyta</taxon>
        <taxon>Tracheophyta</taxon>
        <taxon>Spermatophyta</taxon>
        <taxon>Magnoliopsida</taxon>
        <taxon>eudicotyledons</taxon>
        <taxon>Gunneridae</taxon>
        <taxon>Pentapetalae</taxon>
        <taxon>asterids</taxon>
        <taxon>lamiids</taxon>
        <taxon>Boraginales</taxon>
        <taxon>Boraginaceae</taxon>
        <taxon>Boraginoideae</taxon>
        <taxon>Lithospermeae</taxon>
        <taxon>Lithospermum</taxon>
    </lineage>
</organism>
<comment type="caution">
    <text evidence="1">The sequence shown here is derived from an EMBL/GenBank/DDBJ whole genome shotgun (WGS) entry which is preliminary data.</text>
</comment>
<dbReference type="EMBL" id="BAABME010029566">
    <property type="protein sequence ID" value="GAA0183825.1"/>
    <property type="molecule type" value="Genomic_DNA"/>
</dbReference>
<keyword evidence="2" id="KW-1185">Reference proteome</keyword>
<evidence type="ECO:0000313" key="1">
    <source>
        <dbReference type="EMBL" id="GAA0183825.1"/>
    </source>
</evidence>
<protein>
    <submittedName>
        <fullName evidence="1">Uncharacterized protein</fullName>
    </submittedName>
</protein>
<gene>
    <name evidence="1" type="ORF">LIER_42468</name>
</gene>
<evidence type="ECO:0000313" key="2">
    <source>
        <dbReference type="Proteomes" id="UP001454036"/>
    </source>
</evidence>